<sequence length="384" mass="40640">MELSTKTRGGPIGCLFVVSLSFSFALHSLKEFAVPQSPRSGREGDVLAVVSQSGPTVSFFDAASDRHLGTTEVPAEPHEVCFDPTQRLLWCTTTYQSGYYHANGGRRTELTVLDPDTRRIVEVVDLAPEHGPHGLALDAARGRLYVSVEGSADRPGGVVVIDTGTRRPLGRIDTDAPGPHWFAIDPAGRTGYATNKEAPFVSVVDLERGVLTAKVEVPGSEGLAVSGDGAHVFVASPYAGSFFTDAEERPATGIRVIEARTASVVDALPTEDVVLPVHLTSTGKLLAGEVRMTPDPGSQLGRQAPGRLTVFSADTRKLLGEVEVGLCPLTLTSSPDGRLAYVSCVVSSTVDVIDLETLERLARLDLAKRAAPGAHGLAYVPRPA</sequence>
<name>A0A401QVP1_STRNR</name>
<dbReference type="AlphaFoldDB" id="A0A401QVP1"/>
<dbReference type="PANTHER" id="PTHR47197:SF3">
    <property type="entry name" value="DIHYDRO-HEME D1 DEHYDROGENASE"/>
    <property type="match status" value="1"/>
</dbReference>
<evidence type="ECO:0000313" key="2">
    <source>
        <dbReference type="Proteomes" id="UP000288351"/>
    </source>
</evidence>
<dbReference type="InterPro" id="IPR015943">
    <property type="entry name" value="WD40/YVTN_repeat-like_dom_sf"/>
</dbReference>
<dbReference type="InterPro" id="IPR011045">
    <property type="entry name" value="N2O_reductase_N"/>
</dbReference>
<reference evidence="1 2" key="1">
    <citation type="journal article" date="2019" name="Microbiol. Resour. Announc.">
        <title>Draft Genome Sequence of the Most Traditional epsilon-Poly-l-Lysine Producer, Streptomyces albulus NBRC14147.</title>
        <authorList>
            <person name="Yamanaka K."/>
            <person name="Hamano Y."/>
        </authorList>
    </citation>
    <scope>NUCLEOTIDE SEQUENCE [LARGE SCALE GENOMIC DNA]</scope>
    <source>
        <strain evidence="1 2">NBRC 14147</strain>
    </source>
</reference>
<protein>
    <submittedName>
        <fullName evidence="1">Putative surface layer protein</fullName>
    </submittedName>
</protein>
<accession>A0A401QVP1</accession>
<dbReference type="Gene3D" id="2.130.10.10">
    <property type="entry name" value="YVTN repeat-like/Quinoprotein amine dehydrogenase"/>
    <property type="match status" value="2"/>
</dbReference>
<organism evidence="1 2">
    <name type="scientific">Streptomyces noursei</name>
    <name type="common">Streptomyces albulus</name>
    <dbReference type="NCBI Taxonomy" id="1971"/>
    <lineage>
        <taxon>Bacteria</taxon>
        <taxon>Bacillati</taxon>
        <taxon>Actinomycetota</taxon>
        <taxon>Actinomycetes</taxon>
        <taxon>Kitasatosporales</taxon>
        <taxon>Streptomycetaceae</taxon>
        <taxon>Streptomyces</taxon>
    </lineage>
</organism>
<proteinExistence type="predicted"/>
<dbReference type="EMBL" id="BHXC01000006">
    <property type="protein sequence ID" value="GCB89398.1"/>
    <property type="molecule type" value="Genomic_DNA"/>
</dbReference>
<comment type="caution">
    <text evidence="1">The sequence shown here is derived from an EMBL/GenBank/DDBJ whole genome shotgun (WGS) entry which is preliminary data.</text>
</comment>
<dbReference type="PANTHER" id="PTHR47197">
    <property type="entry name" value="PROTEIN NIRF"/>
    <property type="match status" value="1"/>
</dbReference>
<gene>
    <name evidence="1" type="ORF">SALB_02072</name>
</gene>
<evidence type="ECO:0000313" key="1">
    <source>
        <dbReference type="EMBL" id="GCB89398.1"/>
    </source>
</evidence>
<dbReference type="Proteomes" id="UP000288351">
    <property type="component" value="Unassembled WGS sequence"/>
</dbReference>
<dbReference type="SUPFAM" id="SSF50974">
    <property type="entry name" value="Nitrous oxide reductase, N-terminal domain"/>
    <property type="match status" value="1"/>
</dbReference>
<dbReference type="InterPro" id="IPR051200">
    <property type="entry name" value="Host-pathogen_enzymatic-act"/>
</dbReference>